<gene>
    <name evidence="2" type="ORF">MU848_10495</name>
</gene>
<sequence>MVIRCFNGKAGACALLLLCLTPATWAQAPYVADVTEAREKEWRSLVAAAQGAYAAGRPLEGAESARKALALADDLFGPDDPRTLISANDLALLSESTGHYRDTEQLLRRVFDSYLRTRGEDDPNCQLALENLIDFYLARKRPDAAAPLVTYALASFRRTTGATSERSRRMEDIAMRLSTRDAATAAD</sequence>
<name>A0ABT0DY60_9SPHN</name>
<dbReference type="PANTHER" id="PTHR46082">
    <property type="entry name" value="ATP/GTP-BINDING PROTEIN-RELATED"/>
    <property type="match status" value="1"/>
</dbReference>
<accession>A0ABT0DY60</accession>
<protein>
    <submittedName>
        <fullName evidence="2">Tetratricopeptide repeat protein</fullName>
    </submittedName>
</protein>
<dbReference type="Gene3D" id="1.25.40.10">
    <property type="entry name" value="Tetratricopeptide repeat domain"/>
    <property type="match status" value="1"/>
</dbReference>
<evidence type="ECO:0000313" key="3">
    <source>
        <dbReference type="Proteomes" id="UP001203512"/>
    </source>
</evidence>
<feature type="signal peptide" evidence="1">
    <location>
        <begin position="1"/>
        <end position="28"/>
    </location>
</feature>
<dbReference type="Proteomes" id="UP001203512">
    <property type="component" value="Unassembled WGS sequence"/>
</dbReference>
<dbReference type="SUPFAM" id="SSF48452">
    <property type="entry name" value="TPR-like"/>
    <property type="match status" value="1"/>
</dbReference>
<dbReference type="RefSeq" id="WP_247231784.1">
    <property type="nucleotide sequence ID" value="NZ_JALKHS010000007.1"/>
</dbReference>
<dbReference type="EMBL" id="JALKHS010000007">
    <property type="protein sequence ID" value="MCK0532008.1"/>
    <property type="molecule type" value="Genomic_DNA"/>
</dbReference>
<keyword evidence="1" id="KW-0732">Signal</keyword>
<dbReference type="PANTHER" id="PTHR46082:SF6">
    <property type="entry name" value="AAA+ ATPASE DOMAIN-CONTAINING PROTEIN-RELATED"/>
    <property type="match status" value="1"/>
</dbReference>
<dbReference type="InterPro" id="IPR011990">
    <property type="entry name" value="TPR-like_helical_dom_sf"/>
</dbReference>
<keyword evidence="3" id="KW-1185">Reference proteome</keyword>
<organism evidence="2 3">
    <name type="scientific">Sphingobium agri</name>
    <dbReference type="NCBI Taxonomy" id="2933566"/>
    <lineage>
        <taxon>Bacteria</taxon>
        <taxon>Pseudomonadati</taxon>
        <taxon>Pseudomonadota</taxon>
        <taxon>Alphaproteobacteria</taxon>
        <taxon>Sphingomonadales</taxon>
        <taxon>Sphingomonadaceae</taxon>
        <taxon>Sphingobium</taxon>
    </lineage>
</organism>
<feature type="chain" id="PRO_5045719980" evidence="1">
    <location>
        <begin position="29"/>
        <end position="187"/>
    </location>
</feature>
<proteinExistence type="predicted"/>
<evidence type="ECO:0000256" key="1">
    <source>
        <dbReference type="SAM" id="SignalP"/>
    </source>
</evidence>
<dbReference type="InterPro" id="IPR053137">
    <property type="entry name" value="NLR-like"/>
</dbReference>
<comment type="caution">
    <text evidence="2">The sequence shown here is derived from an EMBL/GenBank/DDBJ whole genome shotgun (WGS) entry which is preliminary data.</text>
</comment>
<reference evidence="2 3" key="1">
    <citation type="submission" date="2022-04" db="EMBL/GenBank/DDBJ databases">
        <authorList>
            <person name="Huq M.A."/>
        </authorList>
    </citation>
    <scope>NUCLEOTIDE SEQUENCE [LARGE SCALE GENOMIC DNA]</scope>
    <source>
        <strain evidence="2 3">MAH-33</strain>
    </source>
</reference>
<evidence type="ECO:0000313" key="2">
    <source>
        <dbReference type="EMBL" id="MCK0532008.1"/>
    </source>
</evidence>